<dbReference type="Proteomes" id="UP000054516">
    <property type="component" value="Unassembled WGS sequence"/>
</dbReference>
<dbReference type="OrthoDB" id="4759888at2759"/>
<accession>A0A1W2TW72</accession>
<protein>
    <submittedName>
        <fullName evidence="1">Uncharacterized protein</fullName>
    </submittedName>
</protein>
<keyword evidence="2" id="KW-1185">Reference proteome</keyword>
<gene>
    <name evidence="1" type="ORF">SAMD00023353_10500160</name>
</gene>
<dbReference type="EMBL" id="DF977550">
    <property type="protein sequence ID" value="GAP92911.1"/>
    <property type="molecule type" value="Genomic_DNA"/>
</dbReference>
<name>A0A1W2TW72_ROSNE</name>
<evidence type="ECO:0000313" key="1">
    <source>
        <dbReference type="EMBL" id="GAP92911.1"/>
    </source>
</evidence>
<organism evidence="1">
    <name type="scientific">Rosellinia necatrix</name>
    <name type="common">White root-rot fungus</name>
    <dbReference type="NCBI Taxonomy" id="77044"/>
    <lineage>
        <taxon>Eukaryota</taxon>
        <taxon>Fungi</taxon>
        <taxon>Dikarya</taxon>
        <taxon>Ascomycota</taxon>
        <taxon>Pezizomycotina</taxon>
        <taxon>Sordariomycetes</taxon>
        <taxon>Xylariomycetidae</taxon>
        <taxon>Xylariales</taxon>
        <taxon>Xylariaceae</taxon>
        <taxon>Rosellinia</taxon>
    </lineage>
</organism>
<evidence type="ECO:0000313" key="2">
    <source>
        <dbReference type="Proteomes" id="UP000054516"/>
    </source>
</evidence>
<proteinExistence type="predicted"/>
<sequence>MPDKDNCRIKKQAMLSAQYKAIERRAMRALFVGENSHEWSIRRILFNLSTNRENISDEVKAAIAKDLATAAKLRKKAMRLFSPGTTAAQDHWAWITTLYRMTIILQGPTPTNDSPPRDKKLWVLADFVVHLKLLASQRKFFIQLWPSQLWPNFTQEPTEIAVADVATCFLVQYVKSEMAAMELCFPEWHDETGSLRIKILEQAAKDDATGLAADLMSVVASMREQDGIARMQDVLEASKMESPASSFAERDQCLFGDNIRHGNPITQWIAEIIKKYPADNIPLRLDLIFAWRLVLDSMLYNQATITSVRTNACRRLVTLRLTVDVVVHLLPEDAGRIYFKAMMNRIVILNKYIMKQELGPSLGVVYTWAEYITSQGVTQFVCAQLTVKLMAHIYDAQVILRRQDRVPAAPMVEAFCDRYRKYLYSGRRPRSEVSWKRSVQELLPFDENTKPEGVRVYPKTNTPKKKVWLPYVFQNNFQAPREFGFNMSAGSQEWWQAVQEKVRAELLQPSVLQFLVRVTSDTTITDH</sequence>
<reference evidence="1" key="1">
    <citation type="submission" date="2016-03" db="EMBL/GenBank/DDBJ databases">
        <title>Draft genome sequence of Rosellinia necatrix.</title>
        <authorList>
            <person name="Kanematsu S."/>
        </authorList>
    </citation>
    <scope>NUCLEOTIDE SEQUENCE [LARGE SCALE GENOMIC DNA]</scope>
    <source>
        <strain evidence="1">W97</strain>
    </source>
</reference>
<dbReference type="AlphaFoldDB" id="A0A1W2TW72"/>